<evidence type="ECO:0000313" key="9">
    <source>
        <dbReference type="EMBL" id="CAG5070084.1"/>
    </source>
</evidence>
<dbReference type="Gene3D" id="3.40.50.1400">
    <property type="match status" value="2"/>
</dbReference>
<evidence type="ECO:0000256" key="5">
    <source>
        <dbReference type="ARBA" id="ARBA00023244"/>
    </source>
</evidence>
<protein>
    <recommendedName>
        <fullName evidence="7">Ferrochelatase</fullName>
        <ecNumber evidence="7">4.98.1.1</ecNumber>
    </recommendedName>
    <alternativeName>
        <fullName evidence="7">Heme synthase</fullName>
    </alternativeName>
    <alternativeName>
        <fullName evidence="7">Protoheme ferro-lyase</fullName>
    </alternativeName>
</protein>
<dbReference type="InterPro" id="IPR033644">
    <property type="entry name" value="Ferrochelatase_C"/>
</dbReference>
<evidence type="ECO:0000256" key="4">
    <source>
        <dbReference type="ARBA" id="ARBA00023239"/>
    </source>
</evidence>
<dbReference type="InterPro" id="IPR001015">
    <property type="entry name" value="Ferrochelatase"/>
</dbReference>
<keyword evidence="2 7" id="KW-0408">Iron</keyword>
<dbReference type="HAMAP" id="MF_00323">
    <property type="entry name" value="Ferrochelatase"/>
    <property type="match status" value="1"/>
</dbReference>
<comment type="catalytic activity">
    <reaction evidence="7">
        <text>heme b + 2 H(+) = protoporphyrin IX + Fe(2+)</text>
        <dbReference type="Rhea" id="RHEA:22584"/>
        <dbReference type="ChEBI" id="CHEBI:15378"/>
        <dbReference type="ChEBI" id="CHEBI:29033"/>
        <dbReference type="ChEBI" id="CHEBI:57306"/>
        <dbReference type="ChEBI" id="CHEBI:60344"/>
        <dbReference type="EC" id="4.98.1.1"/>
    </reaction>
</comment>
<dbReference type="PANTHER" id="PTHR11108">
    <property type="entry name" value="FERROCHELATASE"/>
    <property type="match status" value="1"/>
</dbReference>
<comment type="function">
    <text evidence="7">Catalyzes the ferrous insertion into protoporphyrin IX.</text>
</comment>
<keyword evidence="10" id="KW-1185">Reference proteome</keyword>
<dbReference type="Proteomes" id="UP000679725">
    <property type="component" value="Unassembled WGS sequence"/>
</dbReference>
<evidence type="ECO:0000256" key="7">
    <source>
        <dbReference type="HAMAP-Rule" id="MF_00323"/>
    </source>
</evidence>
<dbReference type="CDD" id="cd00419">
    <property type="entry name" value="Ferrochelatase_C"/>
    <property type="match status" value="1"/>
</dbReference>
<dbReference type="NCBIfam" id="TIGR00109">
    <property type="entry name" value="hemH"/>
    <property type="match status" value="1"/>
</dbReference>
<comment type="subcellular location">
    <subcellularLocation>
        <location evidence="7">Cytoplasm</location>
    </subcellularLocation>
</comment>
<comment type="pathway">
    <text evidence="7">Porphyrin-containing compound metabolism; protoheme biosynthesis; protoheme from protoporphyrin-IX: step 1/1.</text>
</comment>
<dbReference type="PANTHER" id="PTHR11108:SF1">
    <property type="entry name" value="FERROCHELATASE, MITOCHONDRIAL"/>
    <property type="match status" value="1"/>
</dbReference>
<dbReference type="SUPFAM" id="SSF53800">
    <property type="entry name" value="Chelatase"/>
    <property type="match status" value="1"/>
</dbReference>
<keyword evidence="7" id="KW-0479">Metal-binding</keyword>
<proteinExistence type="inferred from homology"/>
<keyword evidence="3 7" id="KW-0350">Heme biosynthesis</keyword>
<evidence type="ECO:0000313" key="10">
    <source>
        <dbReference type="Proteomes" id="UP000679725"/>
    </source>
</evidence>
<sequence>MNTDTLAQPATSTTEKSIKKTGVLIVNLGTPDSPSVPDVRKYLREFLMDERVIDIPYLNRWFLINLIIAPFRAPKSAKVYKELWRPDGSPLKIYGYSVKEKLQKALGDEYVVELAMRYQSPSIEGALKELRKECFSEIIVVPFFPQYASASTGSVYKEVMRVVQDWEVLPEIRFVNRFLDHPKFIQGFADLAKKYMAQRKYGHFVFSYHGLPERQITKGDVTGSFCQFGTCCNQLDHRNQHCYRAQCFETTRLLVKALDLQEGTYTTCFQSRLGKTPWIKPYTDEVIPELTKKGVKNVLAFSPSFVADCLETTIEVGEEYKELFEKEGGQHWQLVESLNDSDIWIETLEDLITGRPKPAEIRA</sequence>
<evidence type="ECO:0000256" key="3">
    <source>
        <dbReference type="ARBA" id="ARBA00023133"/>
    </source>
</evidence>
<dbReference type="GO" id="GO:0016829">
    <property type="term" value="F:lyase activity"/>
    <property type="evidence" value="ECO:0007669"/>
    <property type="project" value="UniProtKB-KW"/>
</dbReference>
<evidence type="ECO:0000256" key="1">
    <source>
        <dbReference type="ARBA" id="ARBA00007718"/>
    </source>
</evidence>
<reference evidence="9 10" key="1">
    <citation type="submission" date="2021-04" db="EMBL/GenBank/DDBJ databases">
        <authorList>
            <person name="Rodrigo-Torres L."/>
            <person name="Arahal R. D."/>
            <person name="Lucena T."/>
        </authorList>
    </citation>
    <scope>NUCLEOTIDE SEQUENCE [LARGE SCALE GENOMIC DNA]</scope>
    <source>
        <strain evidence="9 10">CECT 9623</strain>
    </source>
</reference>
<comment type="caution">
    <text evidence="9">The sequence shown here is derived from an EMBL/GenBank/DDBJ whole genome shotgun (WGS) entry which is preliminary data.</text>
</comment>
<evidence type="ECO:0000256" key="6">
    <source>
        <dbReference type="ARBA" id="ARBA00024536"/>
    </source>
</evidence>
<keyword evidence="7" id="KW-0963">Cytoplasm</keyword>
<accession>A0ABN7R9V3</accession>
<feature type="binding site" evidence="7">
    <location>
        <position position="311"/>
    </location>
    <ligand>
        <name>Fe(2+)</name>
        <dbReference type="ChEBI" id="CHEBI:29033"/>
    </ligand>
</feature>
<dbReference type="CDD" id="cd03411">
    <property type="entry name" value="Ferrochelatase_N"/>
    <property type="match status" value="1"/>
</dbReference>
<dbReference type="EC" id="4.98.1.1" evidence="7"/>
<organism evidence="9 10">
    <name type="scientific">Dyadobacter linearis</name>
    <dbReference type="NCBI Taxonomy" id="2823330"/>
    <lineage>
        <taxon>Bacteria</taxon>
        <taxon>Pseudomonadati</taxon>
        <taxon>Bacteroidota</taxon>
        <taxon>Cytophagia</taxon>
        <taxon>Cytophagales</taxon>
        <taxon>Spirosomataceae</taxon>
        <taxon>Dyadobacter</taxon>
    </lineage>
</organism>
<dbReference type="InterPro" id="IPR033659">
    <property type="entry name" value="Ferrochelatase_N"/>
</dbReference>
<comment type="similarity">
    <text evidence="1 7 8">Belongs to the ferrochelatase family.</text>
</comment>
<dbReference type="Pfam" id="PF00762">
    <property type="entry name" value="Ferrochelatase"/>
    <property type="match status" value="1"/>
</dbReference>
<keyword evidence="4 7" id="KW-0456">Lyase</keyword>
<gene>
    <name evidence="7 9" type="primary">hemH</name>
    <name evidence="9" type="ORF">DYBT9623_02824</name>
</gene>
<name>A0ABN7R9V3_9BACT</name>
<evidence type="ECO:0000256" key="2">
    <source>
        <dbReference type="ARBA" id="ARBA00023004"/>
    </source>
</evidence>
<feature type="binding site" evidence="7">
    <location>
        <position position="209"/>
    </location>
    <ligand>
        <name>Fe(2+)</name>
        <dbReference type="ChEBI" id="CHEBI:29033"/>
    </ligand>
</feature>
<dbReference type="EMBL" id="CAJRAU010000003">
    <property type="protein sequence ID" value="CAG5070084.1"/>
    <property type="molecule type" value="Genomic_DNA"/>
</dbReference>
<dbReference type="RefSeq" id="WP_215234149.1">
    <property type="nucleotide sequence ID" value="NZ_CAJRAU010000003.1"/>
</dbReference>
<evidence type="ECO:0000256" key="8">
    <source>
        <dbReference type="RuleBase" id="RU004185"/>
    </source>
</evidence>
<keyword evidence="5 7" id="KW-0627">Porphyrin biosynthesis</keyword>
<comment type="catalytic activity">
    <reaction evidence="6">
        <text>Fe-coproporphyrin III + 2 H(+) = coproporphyrin III + Fe(2+)</text>
        <dbReference type="Rhea" id="RHEA:49572"/>
        <dbReference type="ChEBI" id="CHEBI:15378"/>
        <dbReference type="ChEBI" id="CHEBI:29033"/>
        <dbReference type="ChEBI" id="CHEBI:68438"/>
        <dbReference type="ChEBI" id="CHEBI:131725"/>
        <dbReference type="EC" id="4.99.1.9"/>
    </reaction>
    <physiologicalReaction direction="right-to-left" evidence="6">
        <dbReference type="Rhea" id="RHEA:49574"/>
    </physiologicalReaction>
</comment>